<evidence type="ECO:0000313" key="5">
    <source>
        <dbReference type="Proteomes" id="UP000277577"/>
    </source>
</evidence>
<evidence type="ECO:0000259" key="1">
    <source>
        <dbReference type="Pfam" id="PF18493"/>
    </source>
</evidence>
<dbReference type="RefSeq" id="WP_028379805.1">
    <property type="nucleotide sequence ID" value="NZ_CAAAIT010000001.1"/>
</dbReference>
<feature type="domain" description="RavJ-like C-terminal" evidence="1">
    <location>
        <begin position="57"/>
        <end position="152"/>
    </location>
</feature>
<dbReference type="Proteomes" id="UP000054921">
    <property type="component" value="Unassembled WGS sequence"/>
</dbReference>
<evidence type="ECO:0000313" key="4">
    <source>
        <dbReference type="Proteomes" id="UP000054921"/>
    </source>
</evidence>
<dbReference type="InterPro" id="IPR041234">
    <property type="entry name" value="RavJ-like_C"/>
</dbReference>
<protein>
    <submittedName>
        <fullName evidence="3">Dot/Icm secretion system substrate</fullName>
    </submittedName>
    <submittedName>
        <fullName evidence="2">Substrate of the Dot/Icm secretion system</fullName>
    </submittedName>
</protein>
<reference evidence="3 5" key="2">
    <citation type="submission" date="2018-12" db="EMBL/GenBank/DDBJ databases">
        <authorList>
            <consortium name="Pathogen Informatics"/>
        </authorList>
    </citation>
    <scope>NUCLEOTIDE SEQUENCE [LARGE SCALE GENOMIC DNA]</scope>
    <source>
        <strain evidence="3 5">NCTC11976</strain>
    </source>
</reference>
<dbReference type="OrthoDB" id="5634947at2"/>
<dbReference type="PATRIC" id="fig|28084.5.peg.2665"/>
<gene>
    <name evidence="2" type="primary">wipB</name>
    <name evidence="3" type="synonym">WipB</name>
    <name evidence="2" type="ORF">Lche_2469</name>
    <name evidence="3" type="ORF">NCTC11976_03113</name>
</gene>
<dbReference type="STRING" id="28084.Lche_2469"/>
<reference evidence="2 4" key="1">
    <citation type="submission" date="2015-11" db="EMBL/GenBank/DDBJ databases">
        <title>Genomic analysis of 38 Legionella species identifies large and diverse effector repertoires.</title>
        <authorList>
            <person name="Burstein D."/>
            <person name="Amaro F."/>
            <person name="Zusman T."/>
            <person name="Lifshitz Z."/>
            <person name="Cohen O."/>
            <person name="Gilbert J.A."/>
            <person name="Pupko T."/>
            <person name="Shuman H.A."/>
            <person name="Segal G."/>
        </authorList>
    </citation>
    <scope>NUCLEOTIDE SEQUENCE [LARGE SCALE GENOMIC DNA]</scope>
    <source>
        <strain evidence="2 4">ORW</strain>
    </source>
</reference>
<proteinExistence type="predicted"/>
<dbReference type="EMBL" id="LR134173">
    <property type="protein sequence ID" value="VEB39178.1"/>
    <property type="molecule type" value="Genomic_DNA"/>
</dbReference>
<sequence length="167" mass="19359">MSYDSRSIATIISDDSDFTEKGSEACLLPSKPHSFFSCVGLRAYSFFNRSKFTLVFPDSYSKIWNKIGGDSNYRRIKALLIDYTKESCIFGSFIGRIIFGHWNRHHVEAVSKIIANISVKDYYESADEIVSDLKILKPEKGGSLYYRIKFIEMKLEEQLKYDFKFTH</sequence>
<accession>A0A0W0SBG7</accession>
<dbReference type="Pfam" id="PF18493">
    <property type="entry name" value="DUF5617"/>
    <property type="match status" value="1"/>
</dbReference>
<evidence type="ECO:0000313" key="2">
    <source>
        <dbReference type="EMBL" id="KTC80449.1"/>
    </source>
</evidence>
<evidence type="ECO:0000313" key="3">
    <source>
        <dbReference type="EMBL" id="VEB39178.1"/>
    </source>
</evidence>
<name>A0A0W0SBG7_9GAMM</name>
<organism evidence="2 4">
    <name type="scientific">Legionella cherrii</name>
    <dbReference type="NCBI Taxonomy" id="28084"/>
    <lineage>
        <taxon>Bacteria</taxon>
        <taxon>Pseudomonadati</taxon>
        <taxon>Pseudomonadota</taxon>
        <taxon>Gammaproteobacteria</taxon>
        <taxon>Legionellales</taxon>
        <taxon>Legionellaceae</taxon>
        <taxon>Legionella</taxon>
    </lineage>
</organism>
<dbReference type="EMBL" id="LNXW01000013">
    <property type="protein sequence ID" value="KTC80449.1"/>
    <property type="molecule type" value="Genomic_DNA"/>
</dbReference>
<dbReference type="Proteomes" id="UP000277577">
    <property type="component" value="Chromosome"/>
</dbReference>
<keyword evidence="5" id="KW-1185">Reference proteome</keyword>
<dbReference type="AlphaFoldDB" id="A0A0W0SBG7"/>